<dbReference type="InterPro" id="IPR037197">
    <property type="entry name" value="WWE_dom_sf"/>
</dbReference>
<dbReference type="GO" id="GO:0016779">
    <property type="term" value="F:nucleotidyltransferase activity"/>
    <property type="evidence" value="ECO:0007669"/>
    <property type="project" value="UniProtKB-KW"/>
</dbReference>
<dbReference type="Proteomes" id="UP000681720">
    <property type="component" value="Unassembled WGS sequence"/>
</dbReference>
<evidence type="ECO:0000313" key="17">
    <source>
        <dbReference type="Proteomes" id="UP000663834"/>
    </source>
</evidence>
<dbReference type="PANTHER" id="PTHR10339:SF25">
    <property type="entry name" value="SECRETED EXOENZYME S"/>
    <property type="match status" value="1"/>
</dbReference>
<evidence type="ECO:0000256" key="2">
    <source>
        <dbReference type="ARBA" id="ARBA00009558"/>
    </source>
</evidence>
<evidence type="ECO:0000313" key="14">
    <source>
        <dbReference type="EMBL" id="CAF1923118.1"/>
    </source>
</evidence>
<comment type="similarity">
    <text evidence="2 10">Belongs to the Arg-specific ADP-ribosyltransferase family.</text>
</comment>
<dbReference type="GO" id="GO:0106274">
    <property type="term" value="F:NAD+-protein-arginine ADP-ribosyltransferase activity"/>
    <property type="evidence" value="ECO:0007669"/>
    <property type="project" value="UniProtKB-EC"/>
</dbReference>
<proteinExistence type="inferred from homology"/>
<reference evidence="13" key="1">
    <citation type="submission" date="2021-02" db="EMBL/GenBank/DDBJ databases">
        <authorList>
            <person name="Nowell W R."/>
        </authorList>
    </citation>
    <scope>NUCLEOTIDE SEQUENCE</scope>
</reference>
<dbReference type="EMBL" id="CAJNRE010000166">
    <property type="protein sequence ID" value="CAF1923118.1"/>
    <property type="molecule type" value="Genomic_DNA"/>
</dbReference>
<dbReference type="OrthoDB" id="423533at2759"/>
<evidence type="ECO:0000256" key="7">
    <source>
        <dbReference type="ARBA" id="ARBA00022695"/>
    </source>
</evidence>
<dbReference type="InterPro" id="IPR050999">
    <property type="entry name" value="ADP-ribosyltransferase_ARG"/>
</dbReference>
<dbReference type="GO" id="GO:0005576">
    <property type="term" value="C:extracellular region"/>
    <property type="evidence" value="ECO:0007669"/>
    <property type="project" value="UniProtKB-SubCell"/>
</dbReference>
<dbReference type="Pfam" id="PF01129">
    <property type="entry name" value="ART"/>
    <property type="match status" value="1"/>
</dbReference>
<dbReference type="EMBL" id="CAJOBJ010000359">
    <property type="protein sequence ID" value="CAF3816958.1"/>
    <property type="molecule type" value="Genomic_DNA"/>
</dbReference>
<dbReference type="EMBL" id="CAJNOW010007651">
    <property type="protein sequence ID" value="CAF1519199.1"/>
    <property type="molecule type" value="Genomic_DNA"/>
</dbReference>
<comment type="caution">
    <text evidence="13">The sequence shown here is derived from an EMBL/GenBank/DDBJ whole genome shotgun (WGS) entry which is preliminary data.</text>
</comment>
<dbReference type="EMBL" id="CAJNOV010011826">
    <property type="protein sequence ID" value="CAF1462995.1"/>
    <property type="molecule type" value="Genomic_DNA"/>
</dbReference>
<organism evidence="13 17">
    <name type="scientific">Rotaria magnacalcarata</name>
    <dbReference type="NCBI Taxonomy" id="392030"/>
    <lineage>
        <taxon>Eukaryota</taxon>
        <taxon>Metazoa</taxon>
        <taxon>Spiralia</taxon>
        <taxon>Gnathifera</taxon>
        <taxon>Rotifera</taxon>
        <taxon>Eurotatoria</taxon>
        <taxon>Bdelloidea</taxon>
        <taxon>Philodinida</taxon>
        <taxon>Philodinidae</taxon>
        <taxon>Rotaria</taxon>
    </lineage>
</organism>
<name>A0A815UQA3_9BILA</name>
<keyword evidence="3" id="KW-0964">Secreted</keyword>
<dbReference type="SUPFAM" id="SSF56399">
    <property type="entry name" value="ADP-ribosylation"/>
    <property type="match status" value="1"/>
</dbReference>
<evidence type="ECO:0000256" key="1">
    <source>
        <dbReference type="ARBA" id="ARBA00004613"/>
    </source>
</evidence>
<dbReference type="Proteomes" id="UP000663824">
    <property type="component" value="Unassembled WGS sequence"/>
</dbReference>
<evidence type="ECO:0000313" key="13">
    <source>
        <dbReference type="EMBL" id="CAF1519199.1"/>
    </source>
</evidence>
<dbReference type="PROSITE" id="PS51996">
    <property type="entry name" value="TR_MART"/>
    <property type="match status" value="1"/>
</dbReference>
<keyword evidence="4" id="KW-0800">Toxin</keyword>
<dbReference type="GO" id="GO:0003950">
    <property type="term" value="F:NAD+ poly-ADP-ribosyltransferase activity"/>
    <property type="evidence" value="ECO:0007669"/>
    <property type="project" value="TreeGrafter"/>
</dbReference>
<dbReference type="Proteomes" id="UP000663834">
    <property type="component" value="Unassembled WGS sequence"/>
</dbReference>
<dbReference type="InterPro" id="IPR004170">
    <property type="entry name" value="WWE_dom"/>
</dbReference>
<evidence type="ECO:0000256" key="10">
    <source>
        <dbReference type="RuleBase" id="RU361228"/>
    </source>
</evidence>
<evidence type="ECO:0000313" key="16">
    <source>
        <dbReference type="EMBL" id="CAF3816958.1"/>
    </source>
</evidence>
<dbReference type="Proteomes" id="UP000663855">
    <property type="component" value="Unassembled WGS sequence"/>
</dbReference>
<dbReference type="GO" id="GO:0090729">
    <property type="term" value="F:toxin activity"/>
    <property type="evidence" value="ECO:0007669"/>
    <property type="project" value="UniProtKB-KW"/>
</dbReference>
<dbReference type="PANTHER" id="PTHR10339">
    <property type="entry name" value="ADP-RIBOSYLTRANSFERASE"/>
    <property type="match status" value="1"/>
</dbReference>
<comment type="catalytic activity">
    <reaction evidence="9 10">
        <text>L-arginyl-[protein] + NAD(+) = N(omega)-(ADP-D-ribosyl)-L-arginyl-[protein] + nicotinamide + H(+)</text>
        <dbReference type="Rhea" id="RHEA:19149"/>
        <dbReference type="Rhea" id="RHEA-COMP:10532"/>
        <dbReference type="Rhea" id="RHEA-COMP:15087"/>
        <dbReference type="ChEBI" id="CHEBI:15378"/>
        <dbReference type="ChEBI" id="CHEBI:17154"/>
        <dbReference type="ChEBI" id="CHEBI:29965"/>
        <dbReference type="ChEBI" id="CHEBI:57540"/>
        <dbReference type="ChEBI" id="CHEBI:142554"/>
        <dbReference type="EC" id="2.4.2.31"/>
    </reaction>
</comment>
<dbReference type="EC" id="2.4.2.31" evidence="10"/>
<evidence type="ECO:0000256" key="4">
    <source>
        <dbReference type="ARBA" id="ARBA00022656"/>
    </source>
</evidence>
<dbReference type="EMBL" id="CAJOBH010000638">
    <property type="protein sequence ID" value="CAF3807300.1"/>
    <property type="molecule type" value="Genomic_DNA"/>
</dbReference>
<protein>
    <recommendedName>
        <fullName evidence="10">NAD(P)(+)--arginine ADP-ribosyltransferase</fullName>
        <ecNumber evidence="10">2.4.2.31</ecNumber>
    </recommendedName>
    <alternativeName>
        <fullName evidence="10">Mono(ADP-ribosyl)transferase</fullName>
    </alternativeName>
</protein>
<evidence type="ECO:0000313" key="15">
    <source>
        <dbReference type="EMBL" id="CAF3807300.1"/>
    </source>
</evidence>
<evidence type="ECO:0000256" key="5">
    <source>
        <dbReference type="ARBA" id="ARBA00022676"/>
    </source>
</evidence>
<dbReference type="Proteomes" id="UP000681967">
    <property type="component" value="Unassembled WGS sequence"/>
</dbReference>
<dbReference type="PROSITE" id="PS50918">
    <property type="entry name" value="WWE"/>
    <property type="match status" value="1"/>
</dbReference>
<evidence type="ECO:0000313" key="12">
    <source>
        <dbReference type="EMBL" id="CAF1462995.1"/>
    </source>
</evidence>
<sequence length="339" mass="39445">MESNQEPVKNEKAYWYYQSEANPWLNTSINDSNKIIWTKYRDLEIDLIEEAYQEKKTCVILDRYSINFKYLIQINLNNQTKQRRVKREIGSNLIQCLRENRFGSTVAITSTSPFGNGDSWCPFLTAWLNSSSGKQVFLHFPKCIENCAQGIIREAVLHDSNSNTEATYMAETLRKNSGKSRREIAELCIYFYTKDSFLYYVLNKALREHDSSKFETLGPLCYLICDYSRRSKDYIGTVYRGVQLTYVEIEAYKQHVGEWKTWPAYTSTSKDRQMAEMFGNTLFVIEITDVKLSAPRAQDIAHLSSYPDEQEVLMPAGVSFQILKIEQDESQKYLIHVKV</sequence>
<dbReference type="InterPro" id="IPR000768">
    <property type="entry name" value="ART"/>
</dbReference>
<comment type="subcellular location">
    <subcellularLocation>
        <location evidence="1">Secreted</location>
    </subcellularLocation>
</comment>
<keyword evidence="10" id="KW-0520">NAD</keyword>
<feature type="domain" description="WWE" evidence="11">
    <location>
        <begin position="1"/>
        <end position="87"/>
    </location>
</feature>
<evidence type="ECO:0000259" key="11">
    <source>
        <dbReference type="PROSITE" id="PS50918"/>
    </source>
</evidence>
<dbReference type="Pfam" id="PF02825">
    <property type="entry name" value="WWE"/>
    <property type="match status" value="1"/>
</dbReference>
<gene>
    <name evidence="15" type="ORF">BYL167_LOCUS3338</name>
    <name evidence="12" type="ORF">CJN711_LOCUS25200</name>
    <name evidence="16" type="ORF">GIL414_LOCUS1983</name>
    <name evidence="13" type="ORF">KQP761_LOCUS15599</name>
    <name evidence="14" type="ORF">MBJ925_LOCUS2629</name>
</gene>
<evidence type="ECO:0000256" key="6">
    <source>
        <dbReference type="ARBA" id="ARBA00022679"/>
    </source>
</evidence>
<dbReference type="Gene3D" id="3.90.176.10">
    <property type="entry name" value="Toxin ADP-ribosyltransferase, Chain A, domain 1"/>
    <property type="match status" value="1"/>
</dbReference>
<keyword evidence="7" id="KW-0548">Nucleotidyltransferase</keyword>
<keyword evidence="6 10" id="KW-0808">Transferase</keyword>
<keyword evidence="8" id="KW-0843">Virulence</keyword>
<keyword evidence="5 10" id="KW-0328">Glycosyltransferase</keyword>
<evidence type="ECO:0000256" key="9">
    <source>
        <dbReference type="ARBA" id="ARBA00047597"/>
    </source>
</evidence>
<accession>A0A815UQA3</accession>
<dbReference type="AlphaFoldDB" id="A0A815UQA3"/>
<dbReference type="SUPFAM" id="SSF117839">
    <property type="entry name" value="WWE domain"/>
    <property type="match status" value="1"/>
</dbReference>
<keyword evidence="10" id="KW-0521">NADP</keyword>
<evidence type="ECO:0000256" key="8">
    <source>
        <dbReference type="ARBA" id="ARBA00023026"/>
    </source>
</evidence>
<evidence type="ECO:0000256" key="3">
    <source>
        <dbReference type="ARBA" id="ARBA00022525"/>
    </source>
</evidence>
<dbReference type="Gene3D" id="3.30.720.50">
    <property type="match status" value="1"/>
</dbReference>